<dbReference type="Pfam" id="PF07727">
    <property type="entry name" value="RVT_2"/>
    <property type="match status" value="1"/>
</dbReference>
<evidence type="ECO:0000259" key="4">
    <source>
        <dbReference type="Pfam" id="PF25597"/>
    </source>
</evidence>
<protein>
    <submittedName>
        <fullName evidence="5">Uncharacterized protein</fullName>
    </submittedName>
</protein>
<dbReference type="PANTHER" id="PTHR42648:SF32">
    <property type="entry name" value="RIBONUCLEASE H-LIKE DOMAIN, GAG-PRE-INTEGRASE DOMAIN PROTEIN-RELATED"/>
    <property type="match status" value="1"/>
</dbReference>
<keyword evidence="2" id="KW-0378">Hydrolase</keyword>
<evidence type="ECO:0000259" key="3">
    <source>
        <dbReference type="Pfam" id="PF07727"/>
    </source>
</evidence>
<sequence>MLNSAKLPKQFWGEAVNTACYAQNRSIIVKRHEKTAYDVFKGRSDISYFHVFGCPIHIHNHKDNLGKFDDGIFLGYSLVSKAFRVFNIRRQEIKEIIHVTFSEDDEAISQTSIEGDAINFNENRSFLNDDFIEPRTKDTQCSVKIEYFPYVSAYENITPAVFPILQDSVTSEEPPEFTIAGDLLAIHEPGHAELVDILEYAESQDNVLSETINDDQPASVISPSAEKNKIDEEGVVTKNKAKLVAQGYNQQEGIDYEKTFAPVARLEAIRIFLAYASYIGFVVYQMDMKSAFLNGKILEEVYVKQPPGFESSEFPDHVCKLDKALYGLKQAPKAWYETISTFLTQHKFIRGTIDNTLFTYKTKSDVIIVQIYADDIIFGSNSVKLSKQFAKLMAKR</sequence>
<gene>
    <name evidence="5" type="ORF">Tci_528827</name>
</gene>
<proteinExistence type="predicted"/>
<keyword evidence="1" id="KW-0479">Metal-binding</keyword>
<organism evidence="5">
    <name type="scientific">Tanacetum cinerariifolium</name>
    <name type="common">Dalmatian daisy</name>
    <name type="synonym">Chrysanthemum cinerariifolium</name>
    <dbReference type="NCBI Taxonomy" id="118510"/>
    <lineage>
        <taxon>Eukaryota</taxon>
        <taxon>Viridiplantae</taxon>
        <taxon>Streptophyta</taxon>
        <taxon>Embryophyta</taxon>
        <taxon>Tracheophyta</taxon>
        <taxon>Spermatophyta</taxon>
        <taxon>Magnoliopsida</taxon>
        <taxon>eudicotyledons</taxon>
        <taxon>Gunneridae</taxon>
        <taxon>Pentapetalae</taxon>
        <taxon>asterids</taxon>
        <taxon>campanulids</taxon>
        <taxon>Asterales</taxon>
        <taxon>Asteraceae</taxon>
        <taxon>Asteroideae</taxon>
        <taxon>Anthemideae</taxon>
        <taxon>Anthemidinae</taxon>
        <taxon>Tanacetum</taxon>
    </lineage>
</organism>
<dbReference type="AlphaFoldDB" id="A0A699IHY9"/>
<feature type="domain" description="Retroviral polymerase SH3-like" evidence="4">
    <location>
        <begin position="54"/>
        <end position="107"/>
    </location>
</feature>
<dbReference type="SUPFAM" id="SSF56672">
    <property type="entry name" value="DNA/RNA polymerases"/>
    <property type="match status" value="1"/>
</dbReference>
<dbReference type="GO" id="GO:0016787">
    <property type="term" value="F:hydrolase activity"/>
    <property type="evidence" value="ECO:0007669"/>
    <property type="project" value="UniProtKB-KW"/>
</dbReference>
<reference evidence="5" key="1">
    <citation type="journal article" date="2019" name="Sci. Rep.">
        <title>Draft genome of Tanacetum cinerariifolium, the natural source of mosquito coil.</title>
        <authorList>
            <person name="Yamashiro T."/>
            <person name="Shiraishi A."/>
            <person name="Satake H."/>
            <person name="Nakayama K."/>
        </authorList>
    </citation>
    <scope>NUCLEOTIDE SEQUENCE</scope>
</reference>
<dbReference type="EMBL" id="BKCJ010294927">
    <property type="protein sequence ID" value="GEZ56854.1"/>
    <property type="molecule type" value="Genomic_DNA"/>
</dbReference>
<dbReference type="InterPro" id="IPR043502">
    <property type="entry name" value="DNA/RNA_pol_sf"/>
</dbReference>
<dbReference type="InterPro" id="IPR057670">
    <property type="entry name" value="SH3_retrovirus"/>
</dbReference>
<name>A0A699IHY9_TANCI</name>
<comment type="caution">
    <text evidence="5">The sequence shown here is derived from an EMBL/GenBank/DDBJ whole genome shotgun (WGS) entry which is preliminary data.</text>
</comment>
<evidence type="ECO:0000313" key="5">
    <source>
        <dbReference type="EMBL" id="GEZ56854.1"/>
    </source>
</evidence>
<dbReference type="InterPro" id="IPR039537">
    <property type="entry name" value="Retrotran_Ty1/copia-like"/>
</dbReference>
<dbReference type="InterPro" id="IPR013103">
    <property type="entry name" value="RVT_2"/>
</dbReference>
<feature type="domain" description="Reverse transcriptase Ty1/copia-type" evidence="3">
    <location>
        <begin position="227"/>
        <end position="395"/>
    </location>
</feature>
<evidence type="ECO:0000256" key="1">
    <source>
        <dbReference type="ARBA" id="ARBA00022723"/>
    </source>
</evidence>
<dbReference type="PANTHER" id="PTHR42648">
    <property type="entry name" value="TRANSPOSASE, PUTATIVE-RELATED"/>
    <property type="match status" value="1"/>
</dbReference>
<accession>A0A699IHY9</accession>
<dbReference type="Pfam" id="PF25597">
    <property type="entry name" value="SH3_retrovirus"/>
    <property type="match status" value="1"/>
</dbReference>
<dbReference type="GO" id="GO:0046872">
    <property type="term" value="F:metal ion binding"/>
    <property type="evidence" value="ECO:0007669"/>
    <property type="project" value="UniProtKB-KW"/>
</dbReference>
<evidence type="ECO:0000256" key="2">
    <source>
        <dbReference type="ARBA" id="ARBA00022801"/>
    </source>
</evidence>